<dbReference type="InterPro" id="IPR050169">
    <property type="entry name" value="Krueppel_C2H2_ZnF"/>
</dbReference>
<proteinExistence type="predicted"/>
<keyword evidence="4" id="KW-1185">Reference proteome</keyword>
<reference evidence="3 4" key="1">
    <citation type="journal article" date="2020" name="Mol. Biol. Evol.">
        <title>Interspecific Gene Flow and the Evolution of Specialization in Black and White Rhinoceros.</title>
        <authorList>
            <person name="Moodley Y."/>
            <person name="Westbury M.V."/>
            <person name="Russo I.M."/>
            <person name="Gopalakrishnan S."/>
            <person name="Rakotoarivelo A."/>
            <person name="Olsen R.A."/>
            <person name="Prost S."/>
            <person name="Tunstall T."/>
            <person name="Ryder O.A."/>
            <person name="Dalen L."/>
            <person name="Bruford M.W."/>
        </authorList>
    </citation>
    <scope>NUCLEOTIDE SEQUENCE [LARGE SCALE GENOMIC DNA]</scope>
    <source>
        <strain evidence="3">SBR-YM</strain>
        <tissue evidence="3">Skin</tissue>
    </source>
</reference>
<gene>
    <name evidence="3" type="ORF">HPG69_012616</name>
</gene>
<dbReference type="PANTHER" id="PTHR23232">
    <property type="entry name" value="KRAB DOMAIN C2H2 ZINC FINGER"/>
    <property type="match status" value="1"/>
</dbReference>
<dbReference type="CDD" id="cd07765">
    <property type="entry name" value="KRAB_A-box"/>
    <property type="match status" value="1"/>
</dbReference>
<evidence type="ECO:0000259" key="2">
    <source>
        <dbReference type="PROSITE" id="PS50805"/>
    </source>
</evidence>
<name>A0A7J7F8G7_DICBM</name>
<evidence type="ECO:0000313" key="3">
    <source>
        <dbReference type="EMBL" id="KAF5924362.1"/>
    </source>
</evidence>
<protein>
    <recommendedName>
        <fullName evidence="2">KRAB domain-containing protein</fullName>
    </recommendedName>
</protein>
<organism evidence="3 4">
    <name type="scientific">Diceros bicornis minor</name>
    <name type="common">South-central black rhinoceros</name>
    <dbReference type="NCBI Taxonomy" id="77932"/>
    <lineage>
        <taxon>Eukaryota</taxon>
        <taxon>Metazoa</taxon>
        <taxon>Chordata</taxon>
        <taxon>Craniata</taxon>
        <taxon>Vertebrata</taxon>
        <taxon>Euteleostomi</taxon>
        <taxon>Mammalia</taxon>
        <taxon>Eutheria</taxon>
        <taxon>Laurasiatheria</taxon>
        <taxon>Perissodactyla</taxon>
        <taxon>Rhinocerotidae</taxon>
        <taxon>Diceros</taxon>
    </lineage>
</organism>
<dbReference type="EMBL" id="JACDTQ010001023">
    <property type="protein sequence ID" value="KAF5924362.1"/>
    <property type="molecule type" value="Genomic_DNA"/>
</dbReference>
<dbReference type="SMART" id="SM00349">
    <property type="entry name" value="KRAB"/>
    <property type="match status" value="1"/>
</dbReference>
<feature type="region of interest" description="Disordered" evidence="1">
    <location>
        <begin position="1"/>
        <end position="21"/>
    </location>
</feature>
<dbReference type="SUPFAM" id="SSF109640">
    <property type="entry name" value="KRAB domain (Kruppel-associated box)"/>
    <property type="match status" value="1"/>
</dbReference>
<sequence>MTMPANWTSPQTSLVLSPEKHGSSCETLDKNVSRIRNLLSNSALAAIRMEVPISSLFAFPDGPLLIFFPSSFGVLGSVSFKDVAVDFSREEWQHLDLAQRNLYRDVMLETYSHLLSDSLSLLDTLNIPLFPEIYGYFPEEQSLIEQQDFIVWGYQVPDPEVFMLEQGKEPWALQGESPHQSCLEGEFGFQTSQQRISEKLSFYIEREGDATSDVLLYFILEELWQIGDQIESYQRRENKSLKDVPFIKKILTTERDYEYKHIRKIIHVSRNISSLKRPHQCDSFGIALKQNLDLHSHNRNRGSKNINKIAEYVLNAMFADCHISQTVFADPHLVLSMVSYELPLPSGKLLSIIPKPRETAFN</sequence>
<feature type="domain" description="KRAB" evidence="2">
    <location>
        <begin position="78"/>
        <end position="183"/>
    </location>
</feature>
<dbReference type="PANTHER" id="PTHR23232:SF165">
    <property type="entry name" value="KRAB DOMAIN-CONTAINING PROTEIN"/>
    <property type="match status" value="1"/>
</dbReference>
<accession>A0A7J7F8G7</accession>
<dbReference type="Proteomes" id="UP000551758">
    <property type="component" value="Unassembled WGS sequence"/>
</dbReference>
<feature type="compositionally biased region" description="Polar residues" evidence="1">
    <location>
        <begin position="1"/>
        <end position="15"/>
    </location>
</feature>
<dbReference type="Gene3D" id="6.10.140.140">
    <property type="match status" value="1"/>
</dbReference>
<dbReference type="GO" id="GO:0006355">
    <property type="term" value="P:regulation of DNA-templated transcription"/>
    <property type="evidence" value="ECO:0007669"/>
    <property type="project" value="InterPro"/>
</dbReference>
<comment type="caution">
    <text evidence="3">The sequence shown here is derived from an EMBL/GenBank/DDBJ whole genome shotgun (WGS) entry which is preliminary data.</text>
</comment>
<evidence type="ECO:0000256" key="1">
    <source>
        <dbReference type="SAM" id="MobiDB-lite"/>
    </source>
</evidence>
<dbReference type="InterPro" id="IPR001909">
    <property type="entry name" value="KRAB"/>
</dbReference>
<dbReference type="InterPro" id="IPR036051">
    <property type="entry name" value="KRAB_dom_sf"/>
</dbReference>
<dbReference type="AlphaFoldDB" id="A0A7J7F8G7"/>
<evidence type="ECO:0000313" key="4">
    <source>
        <dbReference type="Proteomes" id="UP000551758"/>
    </source>
</evidence>
<dbReference type="Pfam" id="PF01352">
    <property type="entry name" value="KRAB"/>
    <property type="match status" value="1"/>
</dbReference>
<dbReference type="PROSITE" id="PS50805">
    <property type="entry name" value="KRAB"/>
    <property type="match status" value="1"/>
</dbReference>